<gene>
    <name evidence="1" type="ORF">J1N35_037843</name>
</gene>
<organism evidence="1 2">
    <name type="scientific">Gossypium stocksii</name>
    <dbReference type="NCBI Taxonomy" id="47602"/>
    <lineage>
        <taxon>Eukaryota</taxon>
        <taxon>Viridiplantae</taxon>
        <taxon>Streptophyta</taxon>
        <taxon>Embryophyta</taxon>
        <taxon>Tracheophyta</taxon>
        <taxon>Spermatophyta</taxon>
        <taxon>Magnoliopsida</taxon>
        <taxon>eudicotyledons</taxon>
        <taxon>Gunneridae</taxon>
        <taxon>Pentapetalae</taxon>
        <taxon>rosids</taxon>
        <taxon>malvids</taxon>
        <taxon>Malvales</taxon>
        <taxon>Malvaceae</taxon>
        <taxon>Malvoideae</taxon>
        <taxon>Gossypium</taxon>
    </lineage>
</organism>
<proteinExistence type="predicted"/>
<dbReference type="EMBL" id="JAIQCV010000011">
    <property type="protein sequence ID" value="KAH1047059.1"/>
    <property type="molecule type" value="Genomic_DNA"/>
</dbReference>
<sequence length="106" mass="11936">MGNKSDGFNLLHCNFRKAISAIFSLLHCKLREIKLVYFDPLRNLRKTRSAIFSLLHCNLSYAKLVSSICFATISGRRDLLSLVCSAANSGMLDCYLRSTSLQLQEC</sequence>
<dbReference type="Proteomes" id="UP000828251">
    <property type="component" value="Unassembled WGS sequence"/>
</dbReference>
<evidence type="ECO:0000313" key="1">
    <source>
        <dbReference type="EMBL" id="KAH1047059.1"/>
    </source>
</evidence>
<evidence type="ECO:0000313" key="2">
    <source>
        <dbReference type="Proteomes" id="UP000828251"/>
    </source>
</evidence>
<accession>A0A9D3ZM22</accession>
<keyword evidence="2" id="KW-1185">Reference proteome</keyword>
<name>A0A9D3ZM22_9ROSI</name>
<dbReference type="AlphaFoldDB" id="A0A9D3ZM22"/>
<comment type="caution">
    <text evidence="1">The sequence shown here is derived from an EMBL/GenBank/DDBJ whole genome shotgun (WGS) entry which is preliminary data.</text>
</comment>
<protein>
    <submittedName>
        <fullName evidence="1">Uncharacterized protein</fullName>
    </submittedName>
</protein>
<reference evidence="1 2" key="1">
    <citation type="journal article" date="2021" name="Plant Biotechnol. J.">
        <title>Multi-omics assisted identification of the key and species-specific regulatory components of drought-tolerant mechanisms in Gossypium stocksii.</title>
        <authorList>
            <person name="Yu D."/>
            <person name="Ke L."/>
            <person name="Zhang D."/>
            <person name="Wu Y."/>
            <person name="Sun Y."/>
            <person name="Mei J."/>
            <person name="Sun J."/>
            <person name="Sun Y."/>
        </authorList>
    </citation>
    <scope>NUCLEOTIDE SEQUENCE [LARGE SCALE GENOMIC DNA]</scope>
    <source>
        <strain evidence="2">cv. E1</strain>
        <tissue evidence="1">Leaf</tissue>
    </source>
</reference>